<feature type="binding site" evidence="2">
    <location>
        <position position="182"/>
    </location>
    <ligand>
        <name>substrate</name>
    </ligand>
</feature>
<dbReference type="Gene3D" id="3.40.1180.10">
    <property type="entry name" value="Decaprenyl diphosphate synthase-like"/>
    <property type="match status" value="1"/>
</dbReference>
<dbReference type="InterPro" id="IPR036424">
    <property type="entry name" value="UPP_synth-like_sf"/>
</dbReference>
<protein>
    <recommendedName>
        <fullName evidence="2">Isoprenyl transferase</fullName>
        <ecNumber evidence="2">2.5.1.-</ecNumber>
    </recommendedName>
</protein>
<evidence type="ECO:0000256" key="2">
    <source>
        <dbReference type="HAMAP-Rule" id="MF_01139"/>
    </source>
</evidence>
<evidence type="ECO:0000313" key="7">
    <source>
        <dbReference type="Proteomes" id="UP000070457"/>
    </source>
</evidence>
<feature type="active site" evidence="3">
    <location>
        <position position="37"/>
    </location>
</feature>
<feature type="binding site" evidence="2">
    <location>
        <position position="312"/>
    </location>
    <ligand>
        <name>Mg(2+)</name>
        <dbReference type="ChEBI" id="CHEBI:18420"/>
    </ligand>
</feature>
<dbReference type="Pfam" id="PF01255">
    <property type="entry name" value="Prenyltransf"/>
    <property type="match status" value="1"/>
</dbReference>
<comment type="catalytic activity">
    <reaction evidence="3">
        <text>an acyl phosphate + H2O = a carboxylate + phosphate + H(+)</text>
        <dbReference type="Rhea" id="RHEA:14965"/>
        <dbReference type="ChEBI" id="CHEBI:15377"/>
        <dbReference type="ChEBI" id="CHEBI:15378"/>
        <dbReference type="ChEBI" id="CHEBI:29067"/>
        <dbReference type="ChEBI" id="CHEBI:43474"/>
        <dbReference type="ChEBI" id="CHEBI:59918"/>
        <dbReference type="EC" id="3.6.1.7"/>
    </reaction>
</comment>
<dbReference type="PATRIC" id="fig|1617426.3.peg.438"/>
<feature type="domain" description="Acylphosphatase-like" evidence="5">
    <location>
        <begin position="4"/>
        <end position="91"/>
    </location>
</feature>
<dbReference type="InterPro" id="IPR036046">
    <property type="entry name" value="Acylphosphatase-like_dom_sf"/>
</dbReference>
<dbReference type="GO" id="GO:0003998">
    <property type="term" value="F:acylphosphatase activity"/>
    <property type="evidence" value="ECO:0007669"/>
    <property type="project" value="UniProtKB-EC"/>
</dbReference>
<dbReference type="EMBL" id="JYNZ01000003">
    <property type="protein sequence ID" value="KXK26438.1"/>
    <property type="molecule type" value="Genomic_DNA"/>
</dbReference>
<comment type="caution">
    <text evidence="6">The sequence shown here is derived from an EMBL/GenBank/DDBJ whole genome shotgun (WGS) entry which is preliminary data.</text>
</comment>
<feature type="active site" evidence="2">
    <location>
        <position position="128"/>
    </location>
</feature>
<accession>A0A136LXP7</accession>
<dbReference type="Pfam" id="PF00708">
    <property type="entry name" value="Acylphosphatase"/>
    <property type="match status" value="1"/>
</dbReference>
<dbReference type="GO" id="GO:0000287">
    <property type="term" value="F:magnesium ion binding"/>
    <property type="evidence" value="ECO:0007669"/>
    <property type="project" value="UniProtKB-UniRule"/>
</dbReference>
<dbReference type="Gene3D" id="3.30.70.100">
    <property type="match status" value="1"/>
</dbReference>
<feature type="binding site" evidence="2">
    <location>
        <position position="128"/>
    </location>
    <ligand>
        <name>Mg(2+)</name>
        <dbReference type="ChEBI" id="CHEBI:18420"/>
    </ligand>
</feature>
<organism evidence="6 7">
    <name type="scientific">candidate division WS6 bacterium OLB20</name>
    <dbReference type="NCBI Taxonomy" id="1617426"/>
    <lineage>
        <taxon>Bacteria</taxon>
        <taxon>Candidatus Dojkabacteria</taxon>
    </lineage>
</organism>
<dbReference type="STRING" id="1617426.TR69_WS6001000441"/>
<dbReference type="AlphaFoldDB" id="A0A136LXP7"/>
<dbReference type="EC" id="2.5.1.-" evidence="2"/>
<evidence type="ECO:0000313" key="6">
    <source>
        <dbReference type="EMBL" id="KXK26438.1"/>
    </source>
</evidence>
<comment type="cofactor">
    <cofactor evidence="2">
        <name>Mg(2+)</name>
        <dbReference type="ChEBI" id="CHEBI:18420"/>
    </cofactor>
    <text evidence="2">Binds 2 magnesium ions per subunit.</text>
</comment>
<sequence>MDKELQVDLRGIVQGVNLRRSLSKYANILGLKGYVKNESDGRVTVLAQGSEKKLEELLAWILKLPFPVKITGMNYEWREPTEKLKAFKVEKEKPFLQDEAQSFLNLSKELMRMRTERRIPQHVVIIPDGNRRWAREQGLKAWIGHKTSSQPQRIAEYIAECKDLEVKYLSFWALSTENLTERDPKEVKVIFDQLLNNLQEYKDIMTRENIRFRHLGRKDRMPRPVLDALAELEEATKNNTAVSMQLCLDYGGRDDIVRAVNKMIDAGVKEVTESTISQYLDSAGLPDPDLIIRTSGEHRTSGIMAYQATYAELYFTNIYFPDFGPMEFRRAMLDYAGRVRRFGGTAEADLKNSSEAKLADKSG</sequence>
<feature type="binding site" evidence="2">
    <location>
        <begin position="175"/>
        <end position="177"/>
    </location>
    <ligand>
        <name>substrate</name>
    </ligand>
</feature>
<dbReference type="PANTHER" id="PTHR10291">
    <property type="entry name" value="DEHYDRODOLICHYL DIPHOSPHATE SYNTHASE FAMILY MEMBER"/>
    <property type="match status" value="1"/>
</dbReference>
<dbReference type="GO" id="GO:0045547">
    <property type="term" value="F:ditrans,polycis-polyprenyl diphosphate synthase [(2E,6E)-farnesyl diphosphate specific] activity"/>
    <property type="evidence" value="ECO:0007669"/>
    <property type="project" value="TreeGrafter"/>
</dbReference>
<feature type="active site" evidence="3">
    <location>
        <position position="19"/>
    </location>
</feature>
<keyword evidence="1 2" id="KW-0808">Transferase</keyword>
<comment type="similarity">
    <text evidence="4">Belongs to the acylphosphatase family.</text>
</comment>
<keyword evidence="2" id="KW-0460">Magnesium</keyword>
<feature type="active site" description="Proton acceptor" evidence="2">
    <location>
        <position position="178"/>
    </location>
</feature>
<dbReference type="GO" id="GO:0016094">
    <property type="term" value="P:polyprenol biosynthetic process"/>
    <property type="evidence" value="ECO:0007669"/>
    <property type="project" value="TreeGrafter"/>
</dbReference>
<dbReference type="NCBIfam" id="TIGR00055">
    <property type="entry name" value="uppS"/>
    <property type="match status" value="1"/>
</dbReference>
<evidence type="ECO:0000256" key="4">
    <source>
        <dbReference type="RuleBase" id="RU004168"/>
    </source>
</evidence>
<feature type="binding site" evidence="2">
    <location>
        <begin position="129"/>
        <end position="132"/>
    </location>
    <ligand>
        <name>substrate</name>
    </ligand>
</feature>
<dbReference type="SUPFAM" id="SSF64005">
    <property type="entry name" value="Undecaprenyl diphosphate synthase"/>
    <property type="match status" value="1"/>
</dbReference>
<comment type="similarity">
    <text evidence="2">Belongs to the UPP synthase family.</text>
</comment>
<dbReference type="PANTHER" id="PTHR10291:SF0">
    <property type="entry name" value="DEHYDRODOLICHYL DIPHOSPHATE SYNTHASE 2"/>
    <property type="match status" value="1"/>
</dbReference>
<feature type="binding site" evidence="2">
    <location>
        <position position="133"/>
    </location>
    <ligand>
        <name>substrate</name>
    </ligand>
</feature>
<dbReference type="PROSITE" id="PS00151">
    <property type="entry name" value="ACYLPHOSPHATASE_2"/>
    <property type="match status" value="1"/>
</dbReference>
<feature type="binding site" evidence="2">
    <location>
        <position position="145"/>
    </location>
    <ligand>
        <name>substrate</name>
    </ligand>
</feature>
<keyword evidence="2" id="KW-0479">Metal-binding</keyword>
<dbReference type="SUPFAM" id="SSF54975">
    <property type="entry name" value="Acylphosphatase/BLUF domain-like"/>
    <property type="match status" value="1"/>
</dbReference>
<feature type="binding site" evidence="2">
    <location>
        <begin position="299"/>
        <end position="301"/>
    </location>
    <ligand>
        <name>substrate</name>
    </ligand>
</feature>
<gene>
    <name evidence="6" type="primary">uppS</name>
    <name evidence="6" type="ORF">TR69_WS6001000441</name>
</gene>
<dbReference type="Proteomes" id="UP000070457">
    <property type="component" value="Unassembled WGS sequence"/>
</dbReference>
<evidence type="ECO:0000259" key="5">
    <source>
        <dbReference type="PROSITE" id="PS51160"/>
    </source>
</evidence>
<reference evidence="6 7" key="1">
    <citation type="submission" date="2015-02" db="EMBL/GenBank/DDBJ databases">
        <title>Improved understanding of the partial-nitritation anammox process through 23 genomes representing the majority of the microbial community.</title>
        <authorList>
            <person name="Speth D.R."/>
            <person name="In T Zandt M."/>
            <person name="Guerrero Cruz S."/>
            <person name="Jetten M.S."/>
            <person name="Dutilh B.E."/>
        </authorList>
    </citation>
    <scope>NUCLEOTIDE SEQUENCE [LARGE SCALE GENOMIC DNA]</scope>
    <source>
        <strain evidence="6">OLB20</strain>
    </source>
</reference>
<dbReference type="CDD" id="cd00475">
    <property type="entry name" value="Cis_IPPS"/>
    <property type="match status" value="1"/>
</dbReference>
<feature type="binding site" evidence="2">
    <location>
        <position position="293"/>
    </location>
    <ligand>
        <name>substrate</name>
    </ligand>
</feature>
<dbReference type="InterPro" id="IPR001441">
    <property type="entry name" value="UPP_synth-like"/>
</dbReference>
<evidence type="ECO:0000256" key="3">
    <source>
        <dbReference type="PROSITE-ProRule" id="PRU00520"/>
    </source>
</evidence>
<name>A0A136LXP7_9BACT</name>
<comment type="caution">
    <text evidence="2">Lacks conserved residue(s) required for the propagation of feature annotation.</text>
</comment>
<proteinExistence type="inferred from homology"/>
<dbReference type="InterPro" id="IPR001792">
    <property type="entry name" value="Acylphosphatase-like_dom"/>
</dbReference>
<comment type="function">
    <text evidence="2">Catalyzes the condensation of isopentenyl diphosphate (IPP) with allylic pyrophosphates generating different type of terpenoids.</text>
</comment>
<dbReference type="InterPro" id="IPR017968">
    <property type="entry name" value="Acylphosphatase_CS"/>
</dbReference>
<evidence type="ECO:0000256" key="1">
    <source>
        <dbReference type="ARBA" id="ARBA00022679"/>
    </source>
</evidence>
<dbReference type="HAMAP" id="MF_01139">
    <property type="entry name" value="ISPT"/>
    <property type="match status" value="1"/>
</dbReference>
<dbReference type="PROSITE" id="PS51160">
    <property type="entry name" value="ACYLPHOSPHATASE_3"/>
    <property type="match status" value="1"/>
</dbReference>
<comment type="subunit">
    <text evidence="2">Homodimer.</text>
</comment>
<keyword evidence="3" id="KW-0378">Hydrolase</keyword>